<name>U5QM51_GLOK1</name>
<evidence type="ECO:0000313" key="1">
    <source>
        <dbReference type="EMBL" id="AGY60062.1"/>
    </source>
</evidence>
<dbReference type="AlphaFoldDB" id="U5QM51"/>
<evidence type="ECO:0000313" key="2">
    <source>
        <dbReference type="Proteomes" id="UP000017396"/>
    </source>
</evidence>
<dbReference type="Proteomes" id="UP000017396">
    <property type="component" value="Chromosome"/>
</dbReference>
<accession>U5QM51</accession>
<dbReference type="KEGG" id="glj:GKIL_3816"/>
<sequence>MNLVQPLAIPPRLQTPRMTDILELGQMLGPAIWNLRQLPSVE</sequence>
<organism evidence="1 2">
    <name type="scientific">Gloeobacter kilaueensis (strain ATCC BAA-2537 / CCAP 1431/1 / ULC 316 / JS1)</name>
    <dbReference type="NCBI Taxonomy" id="1183438"/>
    <lineage>
        <taxon>Bacteria</taxon>
        <taxon>Bacillati</taxon>
        <taxon>Cyanobacteriota</taxon>
        <taxon>Cyanophyceae</taxon>
        <taxon>Gloeobacterales</taxon>
        <taxon>Gloeobacteraceae</taxon>
        <taxon>Gloeobacter</taxon>
    </lineage>
</organism>
<keyword evidence="2" id="KW-1185">Reference proteome</keyword>
<dbReference type="STRING" id="1183438.GKIL_3816"/>
<dbReference type="RefSeq" id="WP_023175384.1">
    <property type="nucleotide sequence ID" value="NC_022600.1"/>
</dbReference>
<protein>
    <submittedName>
        <fullName evidence="1">Uncharacterized protein</fullName>
    </submittedName>
</protein>
<reference evidence="1 2" key="1">
    <citation type="journal article" date="2013" name="PLoS ONE">
        <title>Cultivation and Complete Genome Sequencing of Gloeobacter kilaueensis sp. nov., from a Lava Cave in Kilauea Caldera, Hawai'i.</title>
        <authorList>
            <person name="Saw J.H."/>
            <person name="Schatz M."/>
            <person name="Brown M.V."/>
            <person name="Kunkel D.D."/>
            <person name="Foster J.S."/>
            <person name="Shick H."/>
            <person name="Christensen S."/>
            <person name="Hou S."/>
            <person name="Wan X."/>
            <person name="Donachie S.P."/>
        </authorList>
    </citation>
    <scope>NUCLEOTIDE SEQUENCE [LARGE SCALE GENOMIC DNA]</scope>
    <source>
        <strain evidence="2">JS</strain>
    </source>
</reference>
<proteinExistence type="predicted"/>
<dbReference type="EMBL" id="CP003587">
    <property type="protein sequence ID" value="AGY60062.1"/>
    <property type="molecule type" value="Genomic_DNA"/>
</dbReference>
<gene>
    <name evidence="1" type="ORF">GKIL_3816</name>
</gene>
<dbReference type="HOGENOM" id="CLU_3252197_0_0_3"/>